<dbReference type="PRINTS" id="PR00254">
    <property type="entry name" value="NICOTINICR"/>
</dbReference>
<sequence length="86" mass="9672">MEYKTPKPLSGAHHEWVDVKLRWAPKEFAGITSIRVPSDSIWIPDIVLYDNADGRFEGSVTKAVVRYDAQSAGPHLQIIKVPVQLM</sequence>
<evidence type="ECO:0000256" key="3">
    <source>
        <dbReference type="ARBA" id="ARBA00023136"/>
    </source>
</evidence>
<feature type="domain" description="Neurotransmitter-gated ion-channel ligand-binding" evidence="4">
    <location>
        <begin position="13"/>
        <end position="68"/>
    </location>
</feature>
<keyword evidence="3" id="KW-0472">Membrane</keyword>
<evidence type="ECO:0000256" key="1">
    <source>
        <dbReference type="ARBA" id="ARBA00004141"/>
    </source>
</evidence>
<accession>A0ABN9LVI0</accession>
<evidence type="ECO:0000313" key="6">
    <source>
        <dbReference type="Proteomes" id="UP001176940"/>
    </source>
</evidence>
<gene>
    <name evidence="5" type="ORF">RIMI_LOCUS12870805</name>
</gene>
<evidence type="ECO:0000256" key="2">
    <source>
        <dbReference type="ARBA" id="ARBA00022692"/>
    </source>
</evidence>
<dbReference type="InterPro" id="IPR002394">
    <property type="entry name" value="Nicotinic_acetylcholine_rcpt"/>
</dbReference>
<name>A0ABN9LVI0_9NEOB</name>
<dbReference type="Proteomes" id="UP001176940">
    <property type="component" value="Unassembled WGS sequence"/>
</dbReference>
<dbReference type="Pfam" id="PF02931">
    <property type="entry name" value="Neur_chan_LBD"/>
    <property type="match status" value="1"/>
</dbReference>
<dbReference type="EMBL" id="CAUEEQ010031084">
    <property type="protein sequence ID" value="CAJ0950090.1"/>
    <property type="molecule type" value="Genomic_DNA"/>
</dbReference>
<evidence type="ECO:0000259" key="4">
    <source>
        <dbReference type="Pfam" id="PF02931"/>
    </source>
</evidence>
<dbReference type="Gene3D" id="2.70.170.10">
    <property type="entry name" value="Neurotransmitter-gated ion-channel ligand-binding domain"/>
    <property type="match status" value="1"/>
</dbReference>
<comment type="caution">
    <text evidence="5">The sequence shown here is derived from an EMBL/GenBank/DDBJ whole genome shotgun (WGS) entry which is preliminary data.</text>
</comment>
<dbReference type="SUPFAM" id="SSF63712">
    <property type="entry name" value="Nicotinic receptor ligand binding domain-like"/>
    <property type="match status" value="1"/>
</dbReference>
<reference evidence="5" key="1">
    <citation type="submission" date="2023-07" db="EMBL/GenBank/DDBJ databases">
        <authorList>
            <person name="Stuckert A."/>
        </authorList>
    </citation>
    <scope>NUCLEOTIDE SEQUENCE</scope>
</reference>
<keyword evidence="6" id="KW-1185">Reference proteome</keyword>
<dbReference type="InterPro" id="IPR036734">
    <property type="entry name" value="Neur_chan_lig-bd_sf"/>
</dbReference>
<evidence type="ECO:0000313" key="5">
    <source>
        <dbReference type="EMBL" id="CAJ0950090.1"/>
    </source>
</evidence>
<comment type="subcellular location">
    <subcellularLocation>
        <location evidence="1">Membrane</location>
        <topology evidence="1">Multi-pass membrane protein</topology>
    </subcellularLocation>
</comment>
<keyword evidence="2" id="KW-0812">Transmembrane</keyword>
<protein>
    <recommendedName>
        <fullName evidence="4">Neurotransmitter-gated ion-channel ligand-binding domain-containing protein</fullName>
    </recommendedName>
</protein>
<dbReference type="InterPro" id="IPR006202">
    <property type="entry name" value="Neur_chan_lig-bd"/>
</dbReference>
<proteinExistence type="predicted"/>
<organism evidence="5 6">
    <name type="scientific">Ranitomeya imitator</name>
    <name type="common">mimic poison frog</name>
    <dbReference type="NCBI Taxonomy" id="111125"/>
    <lineage>
        <taxon>Eukaryota</taxon>
        <taxon>Metazoa</taxon>
        <taxon>Chordata</taxon>
        <taxon>Craniata</taxon>
        <taxon>Vertebrata</taxon>
        <taxon>Euteleostomi</taxon>
        <taxon>Amphibia</taxon>
        <taxon>Batrachia</taxon>
        <taxon>Anura</taxon>
        <taxon>Neobatrachia</taxon>
        <taxon>Hyloidea</taxon>
        <taxon>Dendrobatidae</taxon>
        <taxon>Dendrobatinae</taxon>
        <taxon>Ranitomeya</taxon>
    </lineage>
</organism>